<dbReference type="PANTHER" id="PTHR13847:SF274">
    <property type="entry name" value="RIESKE 2FE-2S IRON-SULFUR PROTEIN YHFW-RELATED"/>
    <property type="match status" value="1"/>
</dbReference>
<dbReference type="Pfam" id="PF00355">
    <property type="entry name" value="Rieske"/>
    <property type="match status" value="1"/>
</dbReference>
<reference evidence="7 8" key="1">
    <citation type="submission" date="2020-08" db="EMBL/GenBank/DDBJ databases">
        <title>A Genomic Blueprint of the Chicken Gut Microbiome.</title>
        <authorList>
            <person name="Gilroy R."/>
            <person name="Ravi A."/>
            <person name="Getino M."/>
            <person name="Pursley I."/>
            <person name="Horton D.L."/>
            <person name="Alikhan N.-F."/>
            <person name="Baker D."/>
            <person name="Gharbi K."/>
            <person name="Hall N."/>
            <person name="Watson M."/>
            <person name="Adriaenssens E.M."/>
            <person name="Foster-Nyarko E."/>
            <person name="Jarju S."/>
            <person name="Secka A."/>
            <person name="Antonio M."/>
            <person name="Oren A."/>
            <person name="Chaudhuri R."/>
            <person name="La Ragione R.M."/>
            <person name="Hildebrand F."/>
            <person name="Pallen M.J."/>
        </authorList>
    </citation>
    <scope>NUCLEOTIDE SEQUENCE [LARGE SCALE GENOMIC DNA]</scope>
    <source>
        <strain evidence="7 8">Sa1CUA4</strain>
    </source>
</reference>
<comment type="caution">
    <text evidence="7">The sequence shown here is derived from an EMBL/GenBank/DDBJ whole genome shotgun (WGS) entry which is preliminary data.</text>
</comment>
<dbReference type="EMBL" id="JACSPM010000002">
    <property type="protein sequence ID" value="MBD8023637.1"/>
    <property type="molecule type" value="Genomic_DNA"/>
</dbReference>
<dbReference type="InterPro" id="IPR036188">
    <property type="entry name" value="FAD/NAD-bd_sf"/>
</dbReference>
<evidence type="ECO:0000256" key="3">
    <source>
        <dbReference type="ARBA" id="ARBA00023004"/>
    </source>
</evidence>
<dbReference type="PANTHER" id="PTHR13847">
    <property type="entry name" value="SARCOSINE DEHYDROGENASE-RELATED"/>
    <property type="match status" value="1"/>
</dbReference>
<dbReference type="SUPFAM" id="SSF50022">
    <property type="entry name" value="ISP domain"/>
    <property type="match status" value="1"/>
</dbReference>
<evidence type="ECO:0000313" key="8">
    <source>
        <dbReference type="Proteomes" id="UP000602532"/>
    </source>
</evidence>
<evidence type="ECO:0000256" key="5">
    <source>
        <dbReference type="SAM" id="MobiDB-lite"/>
    </source>
</evidence>
<evidence type="ECO:0000313" key="7">
    <source>
        <dbReference type="EMBL" id="MBD8023637.1"/>
    </source>
</evidence>
<dbReference type="RefSeq" id="WP_191765966.1">
    <property type="nucleotide sequence ID" value="NZ_JACSPM010000002.1"/>
</dbReference>
<sequence>MTSIWKHGAGLVDGSPFEPGRHHDVIVVGAGITGLTTALLLARAGRDVAVLEAGEVANLATGANTGKLSLLQGSVLSSLRRHHPARLVRAYADANRDGAEWLIDFADSGGVPYSRRTAYSYAQTPEGAECVEAERDAAAQAGLPVRRVEGSELTDSGVPMQAAVALDDQVAIDPQRVAVALARAFLAAGGTLHTGARVTRVHVVPRARVWTDEGSASADRVVLATAAPITDRGLYFAKVRGLRSSCVAFAIDAPVPDGLYLSVDGETKSVRSITPADGPADAAQLIVGGNGFPVGRAASPQAEIDDLIRWTSVQFPGAEPVAQWSAQDYQSHDLMPFVGAMPRGLGRIRFATGFAKWGLSNGPAAALRLAAEIERVPWRERPEWMRVIATRMTVPADLARGGVENLRVGWEAASGWVGAQTVPTPVRRPAEGEGIVANRAGHPVGISTVDGTTRAVSAVCTHLGGVLAWNDAERSWDCPLHASRFAADGTRIEGPAVCDLARLPRVRGEEHDDPEEHGDPEESGDPEEHEDQEVTRSAPPTSPAAAR</sequence>
<feature type="region of interest" description="Disordered" evidence="5">
    <location>
        <begin position="503"/>
        <end position="547"/>
    </location>
</feature>
<accession>A0ABR8X3D6</accession>
<gene>
    <name evidence="7" type="ORF">H9622_08545</name>
</gene>
<dbReference type="Gene3D" id="3.50.50.60">
    <property type="entry name" value="FAD/NAD(P)-binding domain"/>
    <property type="match status" value="1"/>
</dbReference>
<evidence type="ECO:0000256" key="4">
    <source>
        <dbReference type="ARBA" id="ARBA00023014"/>
    </source>
</evidence>
<feature type="compositionally biased region" description="Low complexity" evidence="5">
    <location>
        <begin position="535"/>
        <end position="547"/>
    </location>
</feature>
<dbReference type="Proteomes" id="UP000602532">
    <property type="component" value="Unassembled WGS sequence"/>
</dbReference>
<keyword evidence="2" id="KW-0479">Metal-binding</keyword>
<evidence type="ECO:0000256" key="2">
    <source>
        <dbReference type="ARBA" id="ARBA00022723"/>
    </source>
</evidence>
<evidence type="ECO:0000256" key="1">
    <source>
        <dbReference type="ARBA" id="ARBA00022714"/>
    </source>
</evidence>
<dbReference type="Gene3D" id="3.30.9.10">
    <property type="entry name" value="D-Amino Acid Oxidase, subunit A, domain 2"/>
    <property type="match status" value="1"/>
</dbReference>
<dbReference type="InterPro" id="IPR006076">
    <property type="entry name" value="FAD-dep_OxRdtase"/>
</dbReference>
<dbReference type="Gene3D" id="2.102.10.10">
    <property type="entry name" value="Rieske [2Fe-2S] iron-sulphur domain"/>
    <property type="match status" value="1"/>
</dbReference>
<dbReference type="InterPro" id="IPR036922">
    <property type="entry name" value="Rieske_2Fe-2S_sf"/>
</dbReference>
<dbReference type="PROSITE" id="PS51296">
    <property type="entry name" value="RIESKE"/>
    <property type="match status" value="1"/>
</dbReference>
<feature type="domain" description="Rieske" evidence="6">
    <location>
        <begin position="423"/>
        <end position="504"/>
    </location>
</feature>
<dbReference type="Pfam" id="PF01266">
    <property type="entry name" value="DAO"/>
    <property type="match status" value="1"/>
</dbReference>
<name>A0ABR8X3D6_9MICO</name>
<protein>
    <submittedName>
        <fullName evidence="7">FAD-dependent oxidoreductase</fullName>
    </submittedName>
</protein>
<organism evidence="7 8">
    <name type="scientific">Microbacterium gallinarum</name>
    <dbReference type="NCBI Taxonomy" id="2762209"/>
    <lineage>
        <taxon>Bacteria</taxon>
        <taxon>Bacillati</taxon>
        <taxon>Actinomycetota</taxon>
        <taxon>Actinomycetes</taxon>
        <taxon>Micrococcales</taxon>
        <taxon>Microbacteriaceae</taxon>
        <taxon>Microbacterium</taxon>
    </lineage>
</organism>
<keyword evidence="4" id="KW-0411">Iron-sulfur</keyword>
<dbReference type="InterPro" id="IPR017941">
    <property type="entry name" value="Rieske_2Fe-2S"/>
</dbReference>
<keyword evidence="8" id="KW-1185">Reference proteome</keyword>
<keyword evidence="1" id="KW-0001">2Fe-2S</keyword>
<keyword evidence="3" id="KW-0408">Iron</keyword>
<proteinExistence type="predicted"/>
<dbReference type="SUPFAM" id="SSF51905">
    <property type="entry name" value="FAD/NAD(P)-binding domain"/>
    <property type="match status" value="1"/>
</dbReference>
<evidence type="ECO:0000259" key="6">
    <source>
        <dbReference type="PROSITE" id="PS51296"/>
    </source>
</evidence>
<feature type="compositionally biased region" description="Acidic residues" evidence="5">
    <location>
        <begin position="511"/>
        <end position="531"/>
    </location>
</feature>